<evidence type="ECO:0000313" key="8">
    <source>
        <dbReference type="EMBL" id="CAI4005450.1"/>
    </source>
</evidence>
<keyword evidence="3 4" id="KW-0862">Zinc</keyword>
<feature type="region of interest" description="Disordered" evidence="5">
    <location>
        <begin position="1220"/>
        <end position="1247"/>
    </location>
</feature>
<dbReference type="EMBL" id="CAMXCT010003627">
    <property type="protein sequence ID" value="CAI4005450.1"/>
    <property type="molecule type" value="Genomic_DNA"/>
</dbReference>
<dbReference type="InterPro" id="IPR036855">
    <property type="entry name" value="Znf_CCCH_sf"/>
</dbReference>
<dbReference type="Gene3D" id="3.30.420.10">
    <property type="entry name" value="Ribonuclease H-like superfamily/Ribonuclease H"/>
    <property type="match status" value="1"/>
</dbReference>
<gene>
    <name evidence="8" type="ORF">C1SCF055_LOCUS31169</name>
</gene>
<proteinExistence type="predicted"/>
<dbReference type="PROSITE" id="PS50994">
    <property type="entry name" value="INTEGRASE"/>
    <property type="match status" value="1"/>
</dbReference>
<dbReference type="Proteomes" id="UP001152797">
    <property type="component" value="Unassembled WGS sequence"/>
</dbReference>
<reference evidence="9 10" key="2">
    <citation type="submission" date="2024-05" db="EMBL/GenBank/DDBJ databases">
        <authorList>
            <person name="Chen Y."/>
            <person name="Shah S."/>
            <person name="Dougan E. K."/>
            <person name="Thang M."/>
            <person name="Chan C."/>
        </authorList>
    </citation>
    <scope>NUCLEOTIDE SEQUENCE [LARGE SCALE GENOMIC DNA]</scope>
</reference>
<feature type="domain" description="Integrase catalytic" evidence="7">
    <location>
        <begin position="1239"/>
        <end position="1405"/>
    </location>
</feature>
<feature type="region of interest" description="Disordered" evidence="5">
    <location>
        <begin position="2648"/>
        <end position="2685"/>
    </location>
</feature>
<feature type="region of interest" description="Disordered" evidence="5">
    <location>
        <begin position="218"/>
        <end position="261"/>
    </location>
</feature>
<feature type="region of interest" description="Disordered" evidence="5">
    <location>
        <begin position="586"/>
        <end position="647"/>
    </location>
</feature>
<dbReference type="SUPFAM" id="SSF90229">
    <property type="entry name" value="CCCH zinc finger"/>
    <property type="match status" value="1"/>
</dbReference>
<dbReference type="InterPro" id="IPR036397">
    <property type="entry name" value="RNaseH_sf"/>
</dbReference>
<dbReference type="InterPro" id="IPR012337">
    <property type="entry name" value="RNaseH-like_sf"/>
</dbReference>
<dbReference type="InterPro" id="IPR001584">
    <property type="entry name" value="Integrase_cat-core"/>
</dbReference>
<evidence type="ECO:0000256" key="1">
    <source>
        <dbReference type="ARBA" id="ARBA00022723"/>
    </source>
</evidence>
<dbReference type="EMBL" id="CAMXCT020003627">
    <property type="protein sequence ID" value="CAL1158825.1"/>
    <property type="molecule type" value="Genomic_DNA"/>
</dbReference>
<feature type="compositionally biased region" description="Low complexity" evidence="5">
    <location>
        <begin position="2648"/>
        <end position="2671"/>
    </location>
</feature>
<evidence type="ECO:0000259" key="6">
    <source>
        <dbReference type="PROSITE" id="PS50103"/>
    </source>
</evidence>
<comment type="caution">
    <text evidence="8">The sequence shown here is derived from an EMBL/GenBank/DDBJ whole genome shotgun (WGS) entry which is preliminary data.</text>
</comment>
<dbReference type="PROSITE" id="PS50103">
    <property type="entry name" value="ZF_C3H1"/>
    <property type="match status" value="1"/>
</dbReference>
<dbReference type="GO" id="GO:0008270">
    <property type="term" value="F:zinc ion binding"/>
    <property type="evidence" value="ECO:0007669"/>
    <property type="project" value="UniProtKB-KW"/>
</dbReference>
<feature type="compositionally biased region" description="Basic and acidic residues" evidence="5">
    <location>
        <begin position="218"/>
        <end position="254"/>
    </location>
</feature>
<keyword evidence="10" id="KW-1185">Reference proteome</keyword>
<evidence type="ECO:0000259" key="7">
    <source>
        <dbReference type="PROSITE" id="PS50994"/>
    </source>
</evidence>
<accession>A0A9P1D7Y3</accession>
<keyword evidence="2 4" id="KW-0863">Zinc-finger</keyword>
<dbReference type="SUPFAM" id="SSF53098">
    <property type="entry name" value="Ribonuclease H-like"/>
    <property type="match status" value="1"/>
</dbReference>
<feature type="compositionally biased region" description="Low complexity" evidence="5">
    <location>
        <begin position="2569"/>
        <end position="2581"/>
    </location>
</feature>
<keyword evidence="1 4" id="KW-0479">Metal-binding</keyword>
<dbReference type="InterPro" id="IPR000571">
    <property type="entry name" value="Znf_CCCH"/>
</dbReference>
<dbReference type="OrthoDB" id="413361at2759"/>
<feature type="domain" description="C3H1-type" evidence="6">
    <location>
        <begin position="537"/>
        <end position="565"/>
    </location>
</feature>
<evidence type="ECO:0000256" key="2">
    <source>
        <dbReference type="ARBA" id="ARBA00022771"/>
    </source>
</evidence>
<evidence type="ECO:0000256" key="4">
    <source>
        <dbReference type="PROSITE-ProRule" id="PRU00723"/>
    </source>
</evidence>
<dbReference type="EMBL" id="CAMXCT030003627">
    <property type="protein sequence ID" value="CAL4792762.1"/>
    <property type="molecule type" value="Genomic_DNA"/>
</dbReference>
<feature type="compositionally biased region" description="Gly residues" evidence="5">
    <location>
        <begin position="595"/>
        <end position="604"/>
    </location>
</feature>
<dbReference type="GO" id="GO:0003676">
    <property type="term" value="F:nucleic acid binding"/>
    <property type="evidence" value="ECO:0007669"/>
    <property type="project" value="InterPro"/>
</dbReference>
<organism evidence="8">
    <name type="scientific">Cladocopium goreaui</name>
    <dbReference type="NCBI Taxonomy" id="2562237"/>
    <lineage>
        <taxon>Eukaryota</taxon>
        <taxon>Sar</taxon>
        <taxon>Alveolata</taxon>
        <taxon>Dinophyceae</taxon>
        <taxon>Suessiales</taxon>
        <taxon>Symbiodiniaceae</taxon>
        <taxon>Cladocopium</taxon>
    </lineage>
</organism>
<feature type="compositionally biased region" description="Basic and acidic residues" evidence="5">
    <location>
        <begin position="1220"/>
        <end position="1242"/>
    </location>
</feature>
<evidence type="ECO:0000256" key="5">
    <source>
        <dbReference type="SAM" id="MobiDB-lite"/>
    </source>
</evidence>
<name>A0A9P1D7Y3_9DINO</name>
<feature type="compositionally biased region" description="Basic and acidic residues" evidence="5">
    <location>
        <begin position="611"/>
        <end position="622"/>
    </location>
</feature>
<sequence>MSAAGAAERALSLPPIGNPFWSERAREEHALQLMRPQDLPGGDGREREGPRTVTVRWPESLGAFEAKDWMGCHEGQVKRVSEHPGQDLGDGVCLDDRALHGMRDGLQRGHRAFVHGEHLEGHRALMHGGHREGHRAVHFQRDGQGLRQGDLQRAGHQEGHRAVMHGVQQEVHRAARVDSMSEVDRLLRQGHLRGGERRDELGWELTPDEMAWLQRETPKEAETPFKEAETPFKEAETTKAETPEEAVRPPKDGESWSAGSKMWQSPMPVMDFQEEMRSIPITLPVLAEPGTKNAALLAGDWLTQLEPLIGDVSARAGIWWKQVVELTMKRYREWLQAPPLQRLYIKAPADEELPKGFDRLRQRVSSMMLQAIPTAIKDEVISTRQLSPQGILLRILRVHQPGGLNERSETLKSLTATTPATNAKDAVESLRLWKRHHNRASELGASLPDSTLMIKALDRTMELLLNKSQQASFRVSTFRLQYEVDVNPNDVVVNKLYEVLLAEAELMVTANSEENPAVKQMQVLPNGKGPPQQQTSPGKMSVCKWWGSTEGCRRGRACKFLHDLDSLEDKSTRCWLCSSTTHAKKNCPTKDGQHQVGGSGGGGSSSTEGTAEDKKEKDEKADPNIASMNVDDDKRSEASVRTASTGDSSLMNEVTNLLKCMRISNDGDPTVKAMVKQVVYSEEKNHRVLIDGGATHCLRRALMDEWTQSCDVTVHLATGTVKLRQHPERKTIFTKDHCQPIVPMALLVQAGAQVAWDKDGCKIQHLVHGRLEVKMDQGCPTLEHDVGMRIMLEVEQMMMRGDFAVRMLGGVEKSEKDEEMLKKFQEVKKEFPLVPDAILNRIPGRSSYDPTQLPLNRKMRRRWLKLRDEKTYVICIDKLYHNGDMLNDHLMGYLEEVMDSGKVEMFLMGPPCRTVSAARHTEDGGPRPLRSREGDERFGLKGLNHYEKKLVEDDTVLMLRAQWLARKGNKASNGIMESMLEQPRDPSEYREGSYPTFLTWPETKETADQLGWQKVILDQGAVGHPTRKPTTLLSDIPEVAQLHGLKDDRPPQHDRQKLSLEQRLEQSKSWAAWAEGLKYVLKVAAKRIKNTPTAAMKVVNLPKKEVESWRRHFAAGHVPYRRDCGVCVEAAGRGRCRKRMQHPEAFCLSVDTAGPFCAGVDQSRKKAKYMLIGTITIPTKKGRPMVEGLDRLIARDPGKDQHLDSMEEALMSLYDQYKEMENPEEDPLKIEDEKDSKEKGEDPVEVEAQEVEERVSKEVERAVIEEIKDWSMESLTVAIPLASRNKKEVVEGLTWIYSKLKSIHIPVQRLHADRAREFVSQDVKRWAQARNLHQTFTEGDSGEANGRAEREVGIIKALTRAQLLATGEDKSLWPLALRHGAELRFRQQLLRLGVSTPALIPFGTMGYAKRKRWERGEKGEAGLLAPMRRGKIMGPASSMSLTSKGYYVRLEDTGSYIYSTAVIVPKPKSADAFEQVRAEVQDQQQGACPELDAIEAELFPPQLPQQVLQASPQYQPDAAQVQQHLDALHHEDDGYSPTEMAESEYDPFTEQFMAEFGEVYERRYPENAPAEERRRCLRGKQTVPARLQVLNLAGGECRGGSTRGGGDEKSLECQGCGLLQYHHCPPQAQQQGALRKCAFCNEWGEMKVQQHWAMSKLIGEEMALIDGIDADQQIWMKTLTKVHEERMKLEEEILEKKQEEVLQGYTVSNQEVRNNWEDWKAPIDKELSTLLENGAISPITKQQRDELVQQYGTRMECIPSKIVAVVKAGGKKRRGWWPDDAENSSWDVESLDIKGAFLLAPRRKRDPCYWSVNKAVYGLVESPADWSDYRDKEIAVMQWKLHDKIYELQMSEETNMWLIKEVGGDGSPCGYLATYVDDMLMVGPQPLLQALMTTIANKWECSSQEFAEFGKDLRFCGMEIRKTPQGFDIHQSSYVMDLLARYEVAKTADVPMGKVEDLDEDEEEKKVDLAQLRQAQQLAGELIWVSTRTRVDIAFAVGAMSRRLHRDPTGALRIGEQILSYLRKFPGLGIQYSPCEPTEMDENQVPRMMDTIEVFADVSYAPGGEAYRSIQGVLTTMGGQIIQWHTGRQSLIATSTAEGELLAYQEGQIMGASVDKLREVLKKGNGKGRAWQIRHMAGTLLVADGLTKALQKQAFEDFLKKLKMSVADHPMLNKVKSEDVPKNTSDTLQRNQQTETYYKRMMAIALAALALILTGEFQVAAVVLLALKCCQKIYAELCRRSKAQLPEEVSTSKKKEMKKVTQEIEMRLKAFQVRSEAAEELPPNVRVFTNEKPRGDDRWYPIQPGGWLIRKHGKHRQRCFHPLHRSCPMDSIRFEPVRFTVIFYEEGGRSKKKVIKDDWTGTPTVMNYGEWKGYTVFKLKDQPEVAPTQLDPEEPARSHEASCASGHIACGREEESLTSGSVISGVRDQAPALSTAFPETGGYGARDPNQPRAKARGQVAASSGISLRPQPQAVQQQPGELEEVMRGLQLLGRQYPGSAATLAEDPISDFDDSFELITDDAPQPRPALRAFKFCGGGDSNSPPPTARGSRDPEPSLELQRISNDDELMDTTTSSSSSSSEELLPEYIDPPGIWNDYNPWNGLPLGHDPWAEGVASYPPQRSVAGVQAGPTGMSDTGVQVGSPRIAMSVASSSDAPPTAPATMSTASSWMPTDPRPRKAPPPPQSPWVQATIQELRQLRRENQMLQELLEPGVLRQDDIATAAQLIEAAQGWRHQPKSSPNPKTQPLSVLRRPEGAVDVDATLSGPGQMPGNSAPPVLVDAPALPHQFSAFPPVRQKAPPVTLQENQNQPVGPKPPPKAVFLNAVGAPMVPNTVMPKAAKPKPPVPPKCAMDWLGGAPF</sequence>
<evidence type="ECO:0000313" key="10">
    <source>
        <dbReference type="Proteomes" id="UP001152797"/>
    </source>
</evidence>
<feature type="zinc finger region" description="C3H1-type" evidence="4">
    <location>
        <begin position="537"/>
        <end position="565"/>
    </location>
</feature>
<reference evidence="8" key="1">
    <citation type="submission" date="2022-10" db="EMBL/GenBank/DDBJ databases">
        <authorList>
            <person name="Chen Y."/>
            <person name="Dougan E. K."/>
            <person name="Chan C."/>
            <person name="Rhodes N."/>
            <person name="Thang M."/>
        </authorList>
    </citation>
    <scope>NUCLEOTIDE SEQUENCE</scope>
</reference>
<dbReference type="GO" id="GO:0015074">
    <property type="term" value="P:DNA integration"/>
    <property type="evidence" value="ECO:0007669"/>
    <property type="project" value="InterPro"/>
</dbReference>
<feature type="region of interest" description="Disordered" evidence="5">
    <location>
        <begin position="2533"/>
        <end position="2583"/>
    </location>
</feature>
<protein>
    <submittedName>
        <fullName evidence="9">Retrovirus-related Pol polyprotein from transposon RE1 (Retro element 1) (AtRE1)</fullName>
    </submittedName>
</protein>
<evidence type="ECO:0000313" key="9">
    <source>
        <dbReference type="EMBL" id="CAL4792762.1"/>
    </source>
</evidence>
<evidence type="ECO:0000256" key="3">
    <source>
        <dbReference type="ARBA" id="ARBA00022833"/>
    </source>
</evidence>